<dbReference type="GO" id="GO:0016787">
    <property type="term" value="F:hydrolase activity"/>
    <property type="evidence" value="ECO:0007669"/>
    <property type="project" value="UniProtKB-KW"/>
</dbReference>
<dbReference type="InterPro" id="IPR052701">
    <property type="entry name" value="GAG_Ulvan_Degrading_Sulfatases"/>
</dbReference>
<dbReference type="Gene3D" id="3.40.720.10">
    <property type="entry name" value="Alkaline Phosphatase, subunit A"/>
    <property type="match status" value="1"/>
</dbReference>
<keyword evidence="2" id="KW-0378">Hydrolase</keyword>
<evidence type="ECO:0000313" key="5">
    <source>
        <dbReference type="Proteomes" id="UP000321083"/>
    </source>
</evidence>
<name>A0A5C6MHZ7_9PLAN</name>
<evidence type="ECO:0000259" key="3">
    <source>
        <dbReference type="Pfam" id="PF00884"/>
    </source>
</evidence>
<dbReference type="Proteomes" id="UP000321083">
    <property type="component" value="Unassembled WGS sequence"/>
</dbReference>
<dbReference type="EMBL" id="SRHE01000001">
    <property type="protein sequence ID" value="TWW12805.1"/>
    <property type="molecule type" value="Genomic_DNA"/>
</dbReference>
<keyword evidence="5" id="KW-1185">Reference proteome</keyword>
<dbReference type="PROSITE" id="PS00149">
    <property type="entry name" value="SULFATASE_2"/>
    <property type="match status" value="1"/>
</dbReference>
<evidence type="ECO:0000256" key="2">
    <source>
        <dbReference type="ARBA" id="ARBA00022801"/>
    </source>
</evidence>
<protein>
    <submittedName>
        <fullName evidence="4">Arylsulfatase</fullName>
    </submittedName>
</protein>
<evidence type="ECO:0000256" key="1">
    <source>
        <dbReference type="ARBA" id="ARBA00008779"/>
    </source>
</evidence>
<sequence length="511" mass="55512">MRASWWLIGASLTVAVLISPVFLAAAPPNIVLIYVDDLGYGDLGCTGATAVATPNIDRLAEEGCRFTDGHSAAATCTPSRYALLTGEYAWRKKGTGIAPGDASSIISADRVTLATILQRAGYRSAVVGKWHLGLGSGNLNWNRPIAPGPLDLGFDESFIIPATGDRVPCVYVEGRQVVGLDREDPIQVSFSGPLDDEPTGQSHPELLKLKWDHGHNATIVNGISRIGFMAGGQRARWVDEDMADVLTARAQKFIEQHVSNHHQQPFFLFFSTHDVHVPRVPHPRFAGRSPLGARGDVIAQLDWCVGQLLATLEQHRLSRNTLVILTSDNGPVLNDGYQDEAAERNGEHRPAGRFRGGKYSSFEAGTRVPLLVRWPVRIPARTTSDALLCQIDFLATFAALTGEAIPEGCGPDSRNLLPALLGEDRNGREHLVQQAGALSIRQGRWKMIEPSKGPALNRQVNIETGNLGQVQLYDLTADPGETRNLAAAEPARVAELQQLLDQIRDGTDHDR</sequence>
<accession>A0A5C6MHZ7</accession>
<dbReference type="SUPFAM" id="SSF53649">
    <property type="entry name" value="Alkaline phosphatase-like"/>
    <property type="match status" value="1"/>
</dbReference>
<gene>
    <name evidence="4" type="ORF">E3A20_00070</name>
</gene>
<reference evidence="4 5" key="2">
    <citation type="submission" date="2019-08" db="EMBL/GenBank/DDBJ databases">
        <authorList>
            <person name="Henke P."/>
        </authorList>
    </citation>
    <scope>NUCLEOTIDE SEQUENCE [LARGE SCALE GENOMIC DNA]</scope>
    <source>
        <strain evidence="4">Phe10_nw2017</strain>
    </source>
</reference>
<dbReference type="Gene3D" id="3.30.1120.10">
    <property type="match status" value="1"/>
</dbReference>
<dbReference type="AlphaFoldDB" id="A0A5C6MHZ7"/>
<comment type="caution">
    <text evidence="4">The sequence shown here is derived from an EMBL/GenBank/DDBJ whole genome shotgun (WGS) entry which is preliminary data.</text>
</comment>
<comment type="similarity">
    <text evidence="1">Belongs to the sulfatase family.</text>
</comment>
<dbReference type="CDD" id="cd16143">
    <property type="entry name" value="ARS_like"/>
    <property type="match status" value="1"/>
</dbReference>
<dbReference type="InterPro" id="IPR000917">
    <property type="entry name" value="Sulfatase_N"/>
</dbReference>
<dbReference type="Pfam" id="PF00884">
    <property type="entry name" value="Sulfatase"/>
    <property type="match status" value="1"/>
</dbReference>
<reference evidence="4 5" key="1">
    <citation type="submission" date="2019-08" db="EMBL/GenBank/DDBJ databases">
        <title>100 year-old enigma solved: identification of Planctomyces bekefii, the type genus and species of the phylum Planctomycetes.</title>
        <authorList>
            <person name="Svetlana D.N."/>
            <person name="Overmann J."/>
        </authorList>
    </citation>
    <scope>NUCLEOTIDE SEQUENCE [LARGE SCALE GENOMIC DNA]</scope>
    <source>
        <strain evidence="4">Phe10_nw2017</strain>
    </source>
</reference>
<dbReference type="InterPro" id="IPR024607">
    <property type="entry name" value="Sulfatase_CS"/>
</dbReference>
<proteinExistence type="inferred from homology"/>
<feature type="domain" description="Sulfatase N-terminal" evidence="3">
    <location>
        <begin position="28"/>
        <end position="402"/>
    </location>
</feature>
<dbReference type="PANTHER" id="PTHR43751:SF6">
    <property type="entry name" value="N-ACETYLGALACTOSAMINE-6-O-SULFATASE"/>
    <property type="match status" value="1"/>
</dbReference>
<evidence type="ECO:0000313" key="4">
    <source>
        <dbReference type="EMBL" id="TWW12805.1"/>
    </source>
</evidence>
<dbReference type="PROSITE" id="PS00523">
    <property type="entry name" value="SULFATASE_1"/>
    <property type="match status" value="1"/>
</dbReference>
<organism evidence="4 5">
    <name type="scientific">Planctomyces bekefii</name>
    <dbReference type="NCBI Taxonomy" id="1653850"/>
    <lineage>
        <taxon>Bacteria</taxon>
        <taxon>Pseudomonadati</taxon>
        <taxon>Planctomycetota</taxon>
        <taxon>Planctomycetia</taxon>
        <taxon>Planctomycetales</taxon>
        <taxon>Planctomycetaceae</taxon>
        <taxon>Planctomyces</taxon>
    </lineage>
</organism>
<dbReference type="PANTHER" id="PTHR43751">
    <property type="entry name" value="SULFATASE"/>
    <property type="match status" value="1"/>
</dbReference>
<dbReference type="InterPro" id="IPR017850">
    <property type="entry name" value="Alkaline_phosphatase_core_sf"/>
</dbReference>